<keyword evidence="4" id="KW-1185">Reference proteome</keyword>
<dbReference type="RefSeq" id="WP_136011654.1">
    <property type="nucleotide sequence ID" value="NZ_SRYE01000001.1"/>
</dbReference>
<comment type="caution">
    <text evidence="3">The sequence shown here is derived from an EMBL/GenBank/DDBJ whole genome shotgun (WGS) entry which is preliminary data.</text>
</comment>
<organism evidence="3 4">
    <name type="scientific">Muricaecibacterium torontonense</name>
    <dbReference type="NCBI Taxonomy" id="3032871"/>
    <lineage>
        <taxon>Bacteria</taxon>
        <taxon>Bacillati</taxon>
        <taxon>Actinomycetota</taxon>
        <taxon>Coriobacteriia</taxon>
        <taxon>Coriobacteriales</taxon>
        <taxon>Atopobiaceae</taxon>
        <taxon>Muricaecibacterium</taxon>
    </lineage>
</organism>
<dbReference type="Proteomes" id="UP000310263">
    <property type="component" value="Unassembled WGS sequence"/>
</dbReference>
<proteinExistence type="predicted"/>
<dbReference type="AlphaFoldDB" id="A0A4S2F264"/>
<evidence type="ECO:0000313" key="3">
    <source>
        <dbReference type="EMBL" id="TGY63029.1"/>
    </source>
</evidence>
<keyword evidence="2" id="KW-0812">Transmembrane</keyword>
<dbReference type="OrthoDB" id="10008300at2"/>
<feature type="compositionally biased region" description="Acidic residues" evidence="1">
    <location>
        <begin position="170"/>
        <end position="180"/>
    </location>
</feature>
<feature type="compositionally biased region" description="Basic and acidic residues" evidence="1">
    <location>
        <begin position="157"/>
        <end position="169"/>
    </location>
</feature>
<feature type="transmembrane region" description="Helical" evidence="2">
    <location>
        <begin position="86"/>
        <end position="114"/>
    </location>
</feature>
<reference evidence="3 4" key="1">
    <citation type="submission" date="2019-04" db="EMBL/GenBank/DDBJ databases">
        <title>Microbes associate with the intestines of laboratory mice.</title>
        <authorList>
            <person name="Navarre W."/>
            <person name="Wong E."/>
            <person name="Huang K."/>
            <person name="Tropini C."/>
            <person name="Ng K."/>
            <person name="Yu B."/>
        </authorList>
    </citation>
    <scope>NUCLEOTIDE SEQUENCE [LARGE SCALE GENOMIC DNA]</scope>
    <source>
        <strain evidence="3 4">NM07_P-09</strain>
    </source>
</reference>
<accession>A0A4S2F264</accession>
<feature type="region of interest" description="Disordered" evidence="1">
    <location>
        <begin position="137"/>
        <end position="180"/>
    </location>
</feature>
<evidence type="ECO:0000256" key="1">
    <source>
        <dbReference type="SAM" id="MobiDB-lite"/>
    </source>
</evidence>
<gene>
    <name evidence="3" type="ORF">E5334_00455</name>
</gene>
<name>A0A4S2F264_9ACTN</name>
<keyword evidence="2" id="KW-0472">Membrane</keyword>
<sequence>MDNKKRARINDMCYRWLLTIIALACAAVYAIYCIVYWGGLAATGDALVGMALGLLTPHFLALAVGIVFSALALAQKRAGWDLVAGVAYLLAIVFFPGYWGFLIVPCLLSFAGWLRMRRYVKFQEKLEDQAVEDKVAAATEDAPNQEMARMADQADEAAAKRAQEAKVEEADISDPSDYQE</sequence>
<feature type="transmembrane region" description="Helical" evidence="2">
    <location>
        <begin position="50"/>
        <end position="74"/>
    </location>
</feature>
<keyword evidence="2" id="KW-1133">Transmembrane helix</keyword>
<feature type="transmembrane region" description="Helical" evidence="2">
    <location>
        <begin position="12"/>
        <end position="38"/>
    </location>
</feature>
<evidence type="ECO:0000313" key="4">
    <source>
        <dbReference type="Proteomes" id="UP000310263"/>
    </source>
</evidence>
<protein>
    <recommendedName>
        <fullName evidence="5">DUF4064 domain-containing protein</fullName>
    </recommendedName>
</protein>
<dbReference type="EMBL" id="SRYE01000001">
    <property type="protein sequence ID" value="TGY63029.1"/>
    <property type="molecule type" value="Genomic_DNA"/>
</dbReference>
<evidence type="ECO:0008006" key="5">
    <source>
        <dbReference type="Google" id="ProtNLM"/>
    </source>
</evidence>
<evidence type="ECO:0000256" key="2">
    <source>
        <dbReference type="SAM" id="Phobius"/>
    </source>
</evidence>